<evidence type="ECO:0000313" key="7">
    <source>
        <dbReference type="EMBL" id="KAK2591420.1"/>
    </source>
</evidence>
<dbReference type="InterPro" id="IPR007529">
    <property type="entry name" value="Znf_HIT"/>
</dbReference>
<feature type="region of interest" description="Disordered" evidence="5">
    <location>
        <begin position="83"/>
        <end position="120"/>
    </location>
</feature>
<keyword evidence="2 4" id="KW-0863">Zinc-finger</keyword>
<evidence type="ECO:0000259" key="6">
    <source>
        <dbReference type="PROSITE" id="PS51083"/>
    </source>
</evidence>
<feature type="domain" description="HIT-type" evidence="6">
    <location>
        <begin position="53"/>
        <end position="86"/>
    </location>
</feature>
<reference evidence="7" key="1">
    <citation type="submission" date="2023-06" db="EMBL/GenBank/DDBJ databases">
        <title>Conoideocrella luteorostrata (Hypocreales: Clavicipitaceae), a potential biocontrol fungus for elongate hemlock scale in United States Christmas tree production areas.</title>
        <authorList>
            <person name="Barrett H."/>
            <person name="Lovett B."/>
            <person name="Macias A.M."/>
            <person name="Stajich J.E."/>
            <person name="Kasson M.T."/>
        </authorList>
    </citation>
    <scope>NUCLEOTIDE SEQUENCE</scope>
    <source>
        <strain evidence="7">ARSEF 14590</strain>
    </source>
</reference>
<dbReference type="PANTHER" id="PTHR13483">
    <property type="entry name" value="BOX C_D SNORNA PROTEIN 1-RELATED"/>
    <property type="match status" value="1"/>
</dbReference>
<dbReference type="GO" id="GO:0005634">
    <property type="term" value="C:nucleus"/>
    <property type="evidence" value="ECO:0007669"/>
    <property type="project" value="TreeGrafter"/>
</dbReference>
<dbReference type="AlphaFoldDB" id="A0AAJ0FWE3"/>
<dbReference type="PANTHER" id="PTHR13483:SF11">
    <property type="entry name" value="ZINC FINGER HIT DOMAIN-CONTAINING PROTEIN 3"/>
    <property type="match status" value="1"/>
</dbReference>
<dbReference type="GO" id="GO:0000492">
    <property type="term" value="P:box C/D snoRNP assembly"/>
    <property type="evidence" value="ECO:0007669"/>
    <property type="project" value="TreeGrafter"/>
</dbReference>
<dbReference type="Gene3D" id="3.30.60.190">
    <property type="match status" value="1"/>
</dbReference>
<dbReference type="GO" id="GO:0008270">
    <property type="term" value="F:zinc ion binding"/>
    <property type="evidence" value="ECO:0007669"/>
    <property type="project" value="UniProtKB-UniRule"/>
</dbReference>
<dbReference type="Pfam" id="PF04438">
    <property type="entry name" value="zf-HIT"/>
    <property type="match status" value="1"/>
</dbReference>
<dbReference type="Proteomes" id="UP001251528">
    <property type="component" value="Unassembled WGS sequence"/>
</dbReference>
<feature type="compositionally biased region" description="Polar residues" evidence="5">
    <location>
        <begin position="100"/>
        <end position="110"/>
    </location>
</feature>
<keyword evidence="3" id="KW-0862">Zinc</keyword>
<protein>
    <recommendedName>
        <fullName evidence="6">HIT-type domain-containing protein</fullName>
    </recommendedName>
</protein>
<dbReference type="GO" id="GO:0000463">
    <property type="term" value="P:maturation of LSU-rRNA from tricistronic rRNA transcript (SSU-rRNA, 5.8S rRNA, LSU-rRNA)"/>
    <property type="evidence" value="ECO:0007669"/>
    <property type="project" value="TreeGrafter"/>
</dbReference>
<organism evidence="7 8">
    <name type="scientific">Conoideocrella luteorostrata</name>
    <dbReference type="NCBI Taxonomy" id="1105319"/>
    <lineage>
        <taxon>Eukaryota</taxon>
        <taxon>Fungi</taxon>
        <taxon>Dikarya</taxon>
        <taxon>Ascomycota</taxon>
        <taxon>Pezizomycotina</taxon>
        <taxon>Sordariomycetes</taxon>
        <taxon>Hypocreomycetidae</taxon>
        <taxon>Hypocreales</taxon>
        <taxon>Clavicipitaceae</taxon>
        <taxon>Conoideocrella</taxon>
    </lineage>
</organism>
<dbReference type="PROSITE" id="PS51083">
    <property type="entry name" value="ZF_HIT"/>
    <property type="match status" value="1"/>
</dbReference>
<feature type="compositionally biased region" description="Polar residues" evidence="5">
    <location>
        <begin position="24"/>
        <end position="36"/>
    </location>
</feature>
<feature type="compositionally biased region" description="Low complexity" evidence="5">
    <location>
        <begin position="37"/>
        <end position="50"/>
    </location>
</feature>
<keyword evidence="1" id="KW-0479">Metal-binding</keyword>
<gene>
    <name evidence="7" type="ORF">QQS21_010884</name>
</gene>
<dbReference type="CDD" id="cd23024">
    <property type="entry name" value="zf-HIT_ZNHIT2-3"/>
    <property type="match status" value="1"/>
</dbReference>
<comment type="caution">
    <text evidence="7">The sequence shown here is derived from an EMBL/GenBank/DDBJ whole genome shotgun (WGS) entry which is preliminary data.</text>
</comment>
<sequence>MEEEQTTLVEGPAPETTETEMHVPQQTSDPVSKQLQSTTSTTSAPSSNSITICGVCQAGQSKYKCPRCYLPYCSVACNKVHKENHPPDPEPNPVPKPDAQETQSTGTNIPPHNPSNPFHALDTSEKLQHLFHKYPSLSQQLLDIYAATQPPTEAPDKRIPASLTQGFEKKDNWNHDIGIKNGKEALRKARRAKGEAGEAVREYSELILHLINTQDDKGQVTTALQQQAAQEDSKLIEQLLAQERR</sequence>
<evidence type="ECO:0000256" key="5">
    <source>
        <dbReference type="SAM" id="MobiDB-lite"/>
    </source>
</evidence>
<accession>A0AAJ0FWE3</accession>
<evidence type="ECO:0000313" key="8">
    <source>
        <dbReference type="Proteomes" id="UP001251528"/>
    </source>
</evidence>
<name>A0AAJ0FWE3_9HYPO</name>
<feature type="region of interest" description="Disordered" evidence="5">
    <location>
        <begin position="1"/>
        <end position="50"/>
    </location>
</feature>
<dbReference type="GO" id="GO:0070761">
    <property type="term" value="C:pre-snoRNP complex"/>
    <property type="evidence" value="ECO:0007669"/>
    <property type="project" value="TreeGrafter"/>
</dbReference>
<dbReference type="GO" id="GO:0048254">
    <property type="term" value="P:snoRNA localization"/>
    <property type="evidence" value="ECO:0007669"/>
    <property type="project" value="TreeGrafter"/>
</dbReference>
<evidence type="ECO:0000256" key="4">
    <source>
        <dbReference type="PROSITE-ProRule" id="PRU00453"/>
    </source>
</evidence>
<dbReference type="SUPFAM" id="SSF144232">
    <property type="entry name" value="HIT/MYND zinc finger-like"/>
    <property type="match status" value="1"/>
</dbReference>
<evidence type="ECO:0000256" key="3">
    <source>
        <dbReference type="ARBA" id="ARBA00022833"/>
    </source>
</evidence>
<dbReference type="InterPro" id="IPR051639">
    <property type="entry name" value="BCD1"/>
</dbReference>
<dbReference type="EMBL" id="JASWJB010000336">
    <property type="protein sequence ID" value="KAK2591420.1"/>
    <property type="molecule type" value="Genomic_DNA"/>
</dbReference>
<keyword evidence="8" id="KW-1185">Reference proteome</keyword>
<evidence type="ECO:0000256" key="1">
    <source>
        <dbReference type="ARBA" id="ARBA00022723"/>
    </source>
</evidence>
<proteinExistence type="predicted"/>
<evidence type="ECO:0000256" key="2">
    <source>
        <dbReference type="ARBA" id="ARBA00022771"/>
    </source>
</evidence>